<dbReference type="SUPFAM" id="SSF51182">
    <property type="entry name" value="RmlC-like cupins"/>
    <property type="match status" value="1"/>
</dbReference>
<sequence>MQIETYLLAEHGWVPNNAKLPVILYRQAMTPASREEAAAAFEARFQQHGWPAQWRDGIYDYHHYHSTAHEVLGVAAGSATLMIGGPDGREIEVIAGDALLLPTGTGHCACRSSDDFLVVGGYPEGQAWDIRCDAPTPEDRRRMLDLPFPAIDPVAGLEGPLSQHWVSSAHL</sequence>
<dbReference type="InterPro" id="IPR014710">
    <property type="entry name" value="RmlC-like_jellyroll"/>
</dbReference>
<dbReference type="PANTHER" id="PTHR36448">
    <property type="entry name" value="BLR7373 PROTEIN"/>
    <property type="match status" value="1"/>
</dbReference>
<dbReference type="InterPro" id="IPR011051">
    <property type="entry name" value="RmlC_Cupin_sf"/>
</dbReference>
<accession>A0ABU3ZZE9</accession>
<dbReference type="PIRSF" id="PIRSF019307">
    <property type="entry name" value="UCP019307"/>
    <property type="match status" value="1"/>
</dbReference>
<gene>
    <name evidence="1" type="ORF">O0R41_14955</name>
</gene>
<dbReference type="PANTHER" id="PTHR36448:SF2">
    <property type="entry name" value="CUPIN TYPE-1 DOMAIN-CONTAINING PROTEIN"/>
    <property type="match status" value="1"/>
</dbReference>
<reference evidence="2" key="1">
    <citation type="journal article" date="2022" name="J Environ Chem Eng">
        <title>Biodegradation of petroleum oil using a constructed nonpathogenic and heavy metal-tolerant bacterial consortium isolated from marine sponges.</title>
        <authorList>
            <person name="Dechsakulwatana C."/>
            <person name="Rungsihiranrut A."/>
            <person name="Muangchinda C."/>
            <person name="Ningthoujam R."/>
            <person name="Klankeo P."/>
            <person name="Pinyakong O."/>
        </authorList>
    </citation>
    <scope>NUCLEOTIDE SEQUENCE [LARGE SCALE GENOMIC DNA]</scope>
    <source>
        <strain evidence="2">MO2-4</strain>
    </source>
</reference>
<dbReference type="CDD" id="cd02219">
    <property type="entry name" value="cupin_YjlB-like"/>
    <property type="match status" value="1"/>
</dbReference>
<protein>
    <submittedName>
        <fullName evidence="1">Cupin</fullName>
    </submittedName>
</protein>
<evidence type="ECO:0000313" key="1">
    <source>
        <dbReference type="EMBL" id="MDV5824904.1"/>
    </source>
</evidence>
<evidence type="ECO:0000313" key="2">
    <source>
        <dbReference type="Proteomes" id="UP001185984"/>
    </source>
</evidence>
<proteinExistence type="predicted"/>
<dbReference type="InterPro" id="IPR047121">
    <property type="entry name" value="YjiB-like"/>
</dbReference>
<dbReference type="InterPro" id="IPR014500">
    <property type="entry name" value="UCP019307_cupin"/>
</dbReference>
<dbReference type="Proteomes" id="UP001185984">
    <property type="component" value="Unassembled WGS sequence"/>
</dbReference>
<comment type="caution">
    <text evidence="1">The sequence shown here is derived from an EMBL/GenBank/DDBJ whole genome shotgun (WGS) entry which is preliminary data.</text>
</comment>
<dbReference type="EMBL" id="JAPTHD010000006">
    <property type="protein sequence ID" value="MDV5824904.1"/>
    <property type="molecule type" value="Genomic_DNA"/>
</dbReference>
<dbReference type="RefSeq" id="WP_317517543.1">
    <property type="nucleotide sequence ID" value="NZ_JAPTHD010000006.1"/>
</dbReference>
<keyword evidence="2" id="KW-1185">Reference proteome</keyword>
<dbReference type="Gene3D" id="2.60.120.10">
    <property type="entry name" value="Jelly Rolls"/>
    <property type="match status" value="1"/>
</dbReference>
<organism evidence="1 2">
    <name type="scientific">Sphingobium naphthae</name>
    <dbReference type="NCBI Taxonomy" id="1886786"/>
    <lineage>
        <taxon>Bacteria</taxon>
        <taxon>Pseudomonadati</taxon>
        <taxon>Pseudomonadota</taxon>
        <taxon>Alphaproteobacteria</taxon>
        <taxon>Sphingomonadales</taxon>
        <taxon>Sphingomonadaceae</taxon>
        <taxon>Sphingobium</taxon>
    </lineage>
</organism>
<name>A0ABU3ZZE9_9SPHN</name>